<dbReference type="HOGENOM" id="CLU_078931_0_0_1"/>
<evidence type="ECO:0000256" key="2">
    <source>
        <dbReference type="ARBA" id="ARBA00010125"/>
    </source>
</evidence>
<protein>
    <recommendedName>
        <fullName evidence="10">Transmembrane protein adipocyte-associated 1</fullName>
    </recommendedName>
</protein>
<dbReference type="eggNOG" id="KOG4536">
    <property type="taxonomic scope" value="Eukaryota"/>
</dbReference>
<feature type="transmembrane region" description="Helical" evidence="6">
    <location>
        <begin position="168"/>
        <end position="189"/>
    </location>
</feature>
<evidence type="ECO:0000313" key="9">
    <source>
        <dbReference type="Proteomes" id="UP000008827"/>
    </source>
</evidence>
<dbReference type="Pfam" id="PF10160">
    <property type="entry name" value="Tmemb_40"/>
    <property type="match status" value="1"/>
</dbReference>
<evidence type="ECO:0000313" key="7">
    <source>
        <dbReference type="EMBL" id="KRH34010.1"/>
    </source>
</evidence>
<dbReference type="FunCoup" id="K7LJP0">
    <property type="interactions" value="2852"/>
</dbReference>
<dbReference type="EMBL" id="CM000843">
    <property type="protein sequence ID" value="KRH34010.1"/>
    <property type="molecule type" value="Genomic_DNA"/>
</dbReference>
<feature type="transmembrane region" description="Helical" evidence="6">
    <location>
        <begin position="32"/>
        <end position="51"/>
    </location>
</feature>
<reference evidence="7 8" key="1">
    <citation type="journal article" date="2010" name="Nature">
        <title>Genome sequence of the palaeopolyploid soybean.</title>
        <authorList>
            <person name="Schmutz J."/>
            <person name="Cannon S.B."/>
            <person name="Schlueter J."/>
            <person name="Ma J."/>
            <person name="Mitros T."/>
            <person name="Nelson W."/>
            <person name="Hyten D.L."/>
            <person name="Song Q."/>
            <person name="Thelen J.J."/>
            <person name="Cheng J."/>
            <person name="Xu D."/>
            <person name="Hellsten U."/>
            <person name="May G.D."/>
            <person name="Yu Y."/>
            <person name="Sakurai T."/>
            <person name="Umezawa T."/>
            <person name="Bhattacharyya M.K."/>
            <person name="Sandhu D."/>
            <person name="Valliyodan B."/>
            <person name="Lindquist E."/>
            <person name="Peto M."/>
            <person name="Grant D."/>
            <person name="Shu S."/>
            <person name="Goodstein D."/>
            <person name="Barry K."/>
            <person name="Futrell-Griggs M."/>
            <person name="Abernathy B."/>
            <person name="Du J."/>
            <person name="Tian Z."/>
            <person name="Zhu L."/>
            <person name="Gill N."/>
            <person name="Joshi T."/>
            <person name="Libault M."/>
            <person name="Sethuraman A."/>
            <person name="Zhang X.-C."/>
            <person name="Shinozaki K."/>
            <person name="Nguyen H.T."/>
            <person name="Wing R.A."/>
            <person name="Cregan P."/>
            <person name="Specht J."/>
            <person name="Grimwood J."/>
            <person name="Rokhsar D."/>
            <person name="Stacey G."/>
            <person name="Shoemaker R.C."/>
            <person name="Jackson S.A."/>
        </authorList>
    </citation>
    <scope>NUCLEOTIDE SEQUENCE</scope>
    <source>
        <strain evidence="8">cv. Williams 82</strain>
        <tissue evidence="7">Callus</tissue>
    </source>
</reference>
<name>K7LJP0_SOYBN</name>
<dbReference type="EnsemblPlants" id="KRH34010">
    <property type="protein sequence ID" value="KRH34010"/>
    <property type="gene ID" value="GLYMA_10G158600"/>
</dbReference>
<keyword evidence="3 6" id="KW-0812">Transmembrane</keyword>
<comment type="subcellular location">
    <subcellularLocation>
        <location evidence="1">Membrane</location>
        <topology evidence="1">Multi-pass membrane protein</topology>
    </subcellularLocation>
</comment>
<comment type="similarity">
    <text evidence="2">Belongs to the UPF0359 family.</text>
</comment>
<reference evidence="7" key="3">
    <citation type="submission" date="2018-07" db="EMBL/GenBank/DDBJ databases">
        <title>WGS assembly of Glycine max.</title>
        <authorList>
            <person name="Schmutz J."/>
            <person name="Cannon S."/>
            <person name="Schlueter J."/>
            <person name="Ma J."/>
            <person name="Mitros T."/>
            <person name="Nelson W."/>
            <person name="Hyten D."/>
            <person name="Song Q."/>
            <person name="Thelen J."/>
            <person name="Cheng J."/>
            <person name="Xu D."/>
            <person name="Hellsten U."/>
            <person name="May G."/>
            <person name="Yu Y."/>
            <person name="Sakurai T."/>
            <person name="Umezawa T."/>
            <person name="Bhattacharyya M."/>
            <person name="Sandhu D."/>
            <person name="Valliyodan B."/>
            <person name="Lindquist E."/>
            <person name="Peto M."/>
            <person name="Grant D."/>
            <person name="Shu S."/>
            <person name="Goodstein D."/>
            <person name="Barry K."/>
            <person name="Futrell-Griggs M."/>
            <person name="Abernathy B."/>
            <person name="Du J."/>
            <person name="Tian Z."/>
            <person name="Zhu L."/>
            <person name="Gill N."/>
            <person name="Joshi T."/>
            <person name="Libault M."/>
            <person name="Sethuraman A."/>
            <person name="Zhang X."/>
            <person name="Shinozaki K."/>
            <person name="Nguyen H."/>
            <person name="Wing R."/>
            <person name="Cregan P."/>
            <person name="Specht J."/>
            <person name="Grimwood J."/>
            <person name="Rokhsar D."/>
            <person name="Stacey G."/>
            <person name="Shoemaker R."/>
            <person name="Jackson S."/>
        </authorList>
    </citation>
    <scope>NUCLEOTIDE SEQUENCE</scope>
    <source>
        <tissue evidence="7">Callus</tissue>
    </source>
</reference>
<sequence>MVEQSVLVLEKQGPNPVLSEGIHDWVFECHGLLHNAVLIIASFLFVLYLALQAKKSFLRLSHGRSYIIISYYASLWLVSILNLLWCFSQAWECSPGKEFAWNLLSLFTTSGMLFLEVSLLAFLLQGNSTSGLEALTRTFGISGIIVGFDILLKVIMCGYPTPHVKWNLWVIHKLLLTLVYGFILFMYHSRWRERLPARPAYYKYVTIMFILNAIALFACGITGNGAAFGFWLYHFTVVCYHAAYLPLLYITFLADFFQEEDLHLENVYYSEMKDAGFFEADWN</sequence>
<dbReference type="Gramene" id="KRH34010">
    <property type="protein sequence ID" value="KRH34010"/>
    <property type="gene ID" value="GLYMA_10G158600"/>
</dbReference>
<evidence type="ECO:0000256" key="5">
    <source>
        <dbReference type="ARBA" id="ARBA00023136"/>
    </source>
</evidence>
<evidence type="ECO:0000256" key="1">
    <source>
        <dbReference type="ARBA" id="ARBA00004141"/>
    </source>
</evidence>
<proteinExistence type="inferred from homology"/>
<dbReference type="PaxDb" id="3847-GLYMA10G30011.1"/>
<feature type="transmembrane region" description="Helical" evidence="6">
    <location>
        <begin position="230"/>
        <end position="254"/>
    </location>
</feature>
<keyword evidence="4 6" id="KW-1133">Transmembrane helix</keyword>
<dbReference type="AlphaFoldDB" id="K7LJP0"/>
<dbReference type="GO" id="GO:0004930">
    <property type="term" value="F:G protein-coupled receptor activity"/>
    <property type="evidence" value="ECO:0000318"/>
    <property type="project" value="GO_Central"/>
</dbReference>
<evidence type="ECO:0000313" key="8">
    <source>
        <dbReference type="EnsemblPlants" id="KRH34010"/>
    </source>
</evidence>
<keyword evidence="9" id="KW-1185">Reference proteome</keyword>
<organism evidence="7">
    <name type="scientific">Glycine max</name>
    <name type="common">Soybean</name>
    <name type="synonym">Glycine hispida</name>
    <dbReference type="NCBI Taxonomy" id="3847"/>
    <lineage>
        <taxon>Eukaryota</taxon>
        <taxon>Viridiplantae</taxon>
        <taxon>Streptophyta</taxon>
        <taxon>Embryophyta</taxon>
        <taxon>Tracheophyta</taxon>
        <taxon>Spermatophyta</taxon>
        <taxon>Magnoliopsida</taxon>
        <taxon>eudicotyledons</taxon>
        <taxon>Gunneridae</taxon>
        <taxon>Pentapetalae</taxon>
        <taxon>rosids</taxon>
        <taxon>fabids</taxon>
        <taxon>Fabales</taxon>
        <taxon>Fabaceae</taxon>
        <taxon>Papilionoideae</taxon>
        <taxon>50 kb inversion clade</taxon>
        <taxon>NPAAA clade</taxon>
        <taxon>indigoferoid/millettioid clade</taxon>
        <taxon>Phaseoleae</taxon>
        <taxon>Glycine</taxon>
        <taxon>Glycine subgen. Soja</taxon>
    </lineage>
</organism>
<feature type="transmembrane region" description="Helical" evidence="6">
    <location>
        <begin position="135"/>
        <end position="156"/>
    </location>
</feature>
<evidence type="ECO:0000256" key="4">
    <source>
        <dbReference type="ARBA" id="ARBA00022989"/>
    </source>
</evidence>
<dbReference type="GO" id="GO:0007186">
    <property type="term" value="P:G protein-coupled receptor signaling pathway"/>
    <property type="evidence" value="ECO:0000318"/>
    <property type="project" value="GO_Central"/>
</dbReference>
<dbReference type="PANTHER" id="PTHR15876:SF8">
    <property type="entry name" value="TRANSMEMBRANE PROTEIN ADIPOCYTE-ASSOCIATED 1"/>
    <property type="match status" value="1"/>
</dbReference>
<gene>
    <name evidence="7" type="ORF">GLYMA_10G158600</name>
</gene>
<dbReference type="OMA" id="YNSRWRE"/>
<evidence type="ECO:0008006" key="10">
    <source>
        <dbReference type="Google" id="ProtNLM"/>
    </source>
</evidence>
<evidence type="ECO:0000256" key="6">
    <source>
        <dbReference type="SAM" id="Phobius"/>
    </source>
</evidence>
<dbReference type="InParanoid" id="K7LJP0"/>
<dbReference type="ExpressionAtlas" id="K7LJP0">
    <property type="expression patterns" value="baseline and differential"/>
</dbReference>
<reference evidence="8" key="2">
    <citation type="submission" date="2018-02" db="UniProtKB">
        <authorList>
            <consortium name="EnsemblPlants"/>
        </authorList>
    </citation>
    <scope>IDENTIFICATION</scope>
    <source>
        <strain evidence="8">Williams 82</strain>
    </source>
</reference>
<feature type="transmembrane region" description="Helical" evidence="6">
    <location>
        <begin position="71"/>
        <end position="91"/>
    </location>
</feature>
<dbReference type="Proteomes" id="UP000008827">
    <property type="component" value="Chromosome 10"/>
</dbReference>
<keyword evidence="5 6" id="KW-0472">Membrane</keyword>
<evidence type="ECO:0000256" key="3">
    <source>
        <dbReference type="ARBA" id="ARBA00022692"/>
    </source>
</evidence>
<dbReference type="PANTHER" id="PTHR15876">
    <property type="entry name" value="TRANSMEMBRANE PROTEIN ADIPOCYTE-ASSOCIATED 1"/>
    <property type="match status" value="1"/>
</dbReference>
<feature type="transmembrane region" description="Helical" evidence="6">
    <location>
        <begin position="201"/>
        <end position="224"/>
    </location>
</feature>
<dbReference type="GO" id="GO:0005886">
    <property type="term" value="C:plasma membrane"/>
    <property type="evidence" value="ECO:0000318"/>
    <property type="project" value="GO_Central"/>
</dbReference>
<dbReference type="InterPro" id="IPR018781">
    <property type="entry name" value="TPRA1/CAND2/CAND8"/>
</dbReference>
<feature type="transmembrane region" description="Helical" evidence="6">
    <location>
        <begin position="103"/>
        <end position="123"/>
    </location>
</feature>
<accession>K7LJP0</accession>